<comment type="caution">
    <text evidence="1">The sequence shown here is derived from an EMBL/GenBank/DDBJ whole genome shotgun (WGS) entry which is preliminary data.</text>
</comment>
<dbReference type="eggNOG" id="ENOG5032SV6">
    <property type="taxonomic scope" value="Bacteria"/>
</dbReference>
<dbReference type="InterPro" id="IPR043749">
    <property type="entry name" value="DUF5694"/>
</dbReference>
<gene>
    <name evidence="1" type="ORF">N781_15975</name>
</gene>
<dbReference type="Pfam" id="PF18950">
    <property type="entry name" value="DUF5694"/>
    <property type="match status" value="1"/>
</dbReference>
<accession>A0A0A5GF30</accession>
<dbReference type="Proteomes" id="UP000030528">
    <property type="component" value="Unassembled WGS sequence"/>
</dbReference>
<reference evidence="1 2" key="1">
    <citation type="submission" date="2013-08" db="EMBL/GenBank/DDBJ databases">
        <authorList>
            <person name="Huang J."/>
            <person name="Wang G."/>
        </authorList>
    </citation>
    <scope>NUCLEOTIDE SEQUENCE [LARGE SCALE GENOMIC DNA]</scope>
    <source>
        <strain evidence="1 2">JSM 076056</strain>
    </source>
</reference>
<dbReference type="STRING" id="1385510.GCA_000425205_02234"/>
<name>A0A0A5GF30_9BACI</name>
<evidence type="ECO:0008006" key="3">
    <source>
        <dbReference type="Google" id="ProtNLM"/>
    </source>
</evidence>
<protein>
    <recommendedName>
        <fullName evidence="3">Haem-binding uptake Tiki superfamily ChaN domain-containing protein</fullName>
    </recommendedName>
</protein>
<organism evidence="1 2">
    <name type="scientific">Pontibacillus halophilus JSM 076056 = DSM 19796</name>
    <dbReference type="NCBI Taxonomy" id="1385510"/>
    <lineage>
        <taxon>Bacteria</taxon>
        <taxon>Bacillati</taxon>
        <taxon>Bacillota</taxon>
        <taxon>Bacilli</taxon>
        <taxon>Bacillales</taxon>
        <taxon>Bacillaceae</taxon>
        <taxon>Pontibacillus</taxon>
    </lineage>
</organism>
<keyword evidence="2" id="KW-1185">Reference proteome</keyword>
<evidence type="ECO:0000313" key="1">
    <source>
        <dbReference type="EMBL" id="KGX89725.1"/>
    </source>
</evidence>
<sequence length="237" mass="27772">MTMATPEVLVLGSFHMNEQEGLQTDQRQEEIQEVVGRLLTFKPTKVAVEVEARHDERLNELYGMYRAGGYKLPNNEIDQLGFRIADRLNHSKLYAVDWMGGDEEDKNFDSVYNWVKEHQPDLFSEIFKGYELPALTEEKSILDYYKELNDPTWLRQIHSTYVNMARIGEVDNYIGMKWLTWWYRRNLILFSNLARHLSQENERILFIVGLSHSEIISNFLKESGCCKVVSPLAYLEP</sequence>
<dbReference type="EMBL" id="AVPE01000020">
    <property type="protein sequence ID" value="KGX89725.1"/>
    <property type="molecule type" value="Genomic_DNA"/>
</dbReference>
<proteinExistence type="predicted"/>
<dbReference type="AlphaFoldDB" id="A0A0A5GF30"/>
<evidence type="ECO:0000313" key="2">
    <source>
        <dbReference type="Proteomes" id="UP000030528"/>
    </source>
</evidence>